<evidence type="ECO:0000256" key="1">
    <source>
        <dbReference type="SAM" id="Phobius"/>
    </source>
</evidence>
<evidence type="ECO:0000313" key="5">
    <source>
        <dbReference type="EMBL" id="VMC99684.1"/>
    </source>
</evidence>
<name>A0A0T7IUZ1_STREE</name>
<keyword evidence="1" id="KW-1133">Transmembrane helix</keyword>
<keyword evidence="1" id="KW-0812">Transmembrane</keyword>
<dbReference type="EMBL" id="CAAQRO010000013">
    <property type="protein sequence ID" value="VMC99684.1"/>
    <property type="molecule type" value="Genomic_DNA"/>
</dbReference>
<evidence type="ECO:0000313" key="6">
    <source>
        <dbReference type="EMBL" id="VOG83189.1"/>
    </source>
</evidence>
<dbReference type="Proteomes" id="UP000311381">
    <property type="component" value="Unassembled WGS sequence"/>
</dbReference>
<feature type="transmembrane region" description="Helical" evidence="1">
    <location>
        <begin position="45"/>
        <end position="63"/>
    </location>
</feature>
<gene>
    <name evidence="3" type="ORF">ERS020924_01452</name>
    <name evidence="2" type="ORF">ERS021383_01914</name>
    <name evidence="4" type="ORF">NCTC13734_00101</name>
    <name evidence="5" type="ORF">SAMEA2627268_01736</name>
    <name evidence="6" type="ORF">SAMEA2696453_01589</name>
</gene>
<evidence type="ECO:0000313" key="4">
    <source>
        <dbReference type="EMBL" id="SUN83490.1"/>
    </source>
</evidence>
<dbReference type="SMR" id="A0A0T7IUZ1"/>
<reference evidence="10 11" key="3">
    <citation type="submission" date="2019-04" db="EMBL/GenBank/DDBJ databases">
        <authorList>
            <consortium name="Pathogen Informatics"/>
        </authorList>
    </citation>
    <scope>NUCLEOTIDE SEQUENCE [LARGE SCALE GENOMIC DNA]</scope>
    <source>
        <strain evidence="10 11">GPSC47</strain>
    </source>
</reference>
<accession>A0A0T7IUZ1</accession>
<evidence type="ECO:0000313" key="10">
    <source>
        <dbReference type="Proteomes" id="UP000311381"/>
    </source>
</evidence>
<evidence type="ECO:0000313" key="11">
    <source>
        <dbReference type="Proteomes" id="UP000312530"/>
    </source>
</evidence>
<evidence type="ECO:0000313" key="7">
    <source>
        <dbReference type="Proteomes" id="UP000042967"/>
    </source>
</evidence>
<dbReference type="EMBL" id="CKTV01000041">
    <property type="protein sequence ID" value="CJA56540.1"/>
    <property type="molecule type" value="Genomic_DNA"/>
</dbReference>
<proteinExistence type="predicted"/>
<feature type="transmembrane region" description="Helical" evidence="1">
    <location>
        <begin position="6"/>
        <end position="24"/>
    </location>
</feature>
<evidence type="ECO:0000313" key="3">
    <source>
        <dbReference type="EMBL" id="COA25016.1"/>
    </source>
</evidence>
<organism evidence="5 10">
    <name type="scientific">Streptococcus pneumoniae</name>
    <dbReference type="NCBI Taxonomy" id="1313"/>
    <lineage>
        <taxon>Bacteria</taxon>
        <taxon>Bacillati</taxon>
        <taxon>Bacillota</taxon>
        <taxon>Bacilli</taxon>
        <taxon>Lactobacillales</taxon>
        <taxon>Streptococcaceae</taxon>
        <taxon>Streptococcus</taxon>
    </lineage>
</organism>
<evidence type="ECO:0000313" key="9">
    <source>
        <dbReference type="Proteomes" id="UP000254854"/>
    </source>
</evidence>
<evidence type="ECO:0000313" key="8">
    <source>
        <dbReference type="Proteomes" id="UP000043005"/>
    </source>
</evidence>
<evidence type="ECO:0000313" key="2">
    <source>
        <dbReference type="EMBL" id="CJA56540.1"/>
    </source>
</evidence>
<dbReference type="Proteomes" id="UP000254854">
    <property type="component" value="Unassembled WGS sequence"/>
</dbReference>
<dbReference type="Proteomes" id="UP000312530">
    <property type="component" value="Unassembled WGS sequence"/>
</dbReference>
<dbReference type="EMBL" id="UHFW01000006">
    <property type="protein sequence ID" value="SUN83490.1"/>
    <property type="molecule type" value="Genomic_DNA"/>
</dbReference>
<sequence>MNKAWLFWSVIVLYFFIKFFDKVLDIKLFGSIQIWLDNLPIPMKILLTIALVLFLFIVFPYRGKR</sequence>
<dbReference type="EMBL" id="CQVU01000013">
    <property type="protein sequence ID" value="COA25016.1"/>
    <property type="molecule type" value="Genomic_DNA"/>
</dbReference>
<dbReference type="EMBL" id="CAAULE010000014">
    <property type="protein sequence ID" value="VOG83189.1"/>
    <property type="molecule type" value="Genomic_DNA"/>
</dbReference>
<reference evidence="7 8" key="1">
    <citation type="submission" date="2015-03" db="EMBL/GenBank/DDBJ databases">
        <authorList>
            <consortium name="Pathogen Informatics"/>
            <person name="Murphy D."/>
        </authorList>
    </citation>
    <scope>NUCLEOTIDE SEQUENCE [LARGE SCALE GENOMIC DNA]</scope>
    <source>
        <strain evidence="3 7">SMRU1414</strain>
        <strain evidence="2 8">SMRU1873</strain>
    </source>
</reference>
<protein>
    <submittedName>
        <fullName evidence="5">Membrane protein</fullName>
    </submittedName>
</protein>
<dbReference type="AlphaFoldDB" id="A0A0T7IUZ1"/>
<dbReference type="Proteomes" id="UP000042967">
    <property type="component" value="Unassembled WGS sequence"/>
</dbReference>
<dbReference type="Proteomes" id="UP000043005">
    <property type="component" value="Unassembled WGS sequence"/>
</dbReference>
<dbReference type="RefSeq" id="WP_001030550.1">
    <property type="nucleotide sequence ID" value="NZ_CDPZ01000018.1"/>
</dbReference>
<keyword evidence="1" id="KW-0472">Membrane</keyword>
<reference evidence="4 9" key="2">
    <citation type="submission" date="2018-06" db="EMBL/GenBank/DDBJ databases">
        <authorList>
            <consortium name="Pathogen Informatics"/>
            <person name="Doyle S."/>
        </authorList>
    </citation>
    <scope>NUCLEOTIDE SEQUENCE [LARGE SCALE GENOMIC DNA]</scope>
    <source>
        <strain evidence="4 9">NCTC13734</strain>
    </source>
</reference>